<accession>A0A4Y4XKV1</accession>
<dbReference type="EMBL" id="MUPN01000378">
    <property type="protein sequence ID" value="OOQ40300.1"/>
    <property type="molecule type" value="Genomic_DNA"/>
</dbReference>
<keyword evidence="1" id="KW-0067">ATP-binding</keyword>
<keyword evidence="1" id="KW-0547">Nucleotide-binding</keyword>
<name>A0A4Y4XKV1_HELPX</name>
<organism evidence="1 2">
    <name type="scientific">Helicobacter pylori</name>
    <name type="common">Campylobacter pylori</name>
    <dbReference type="NCBI Taxonomy" id="210"/>
    <lineage>
        <taxon>Bacteria</taxon>
        <taxon>Pseudomonadati</taxon>
        <taxon>Campylobacterota</taxon>
        <taxon>Epsilonproteobacteria</taxon>
        <taxon>Campylobacterales</taxon>
        <taxon>Helicobacteraceae</taxon>
        <taxon>Helicobacter</taxon>
    </lineage>
</organism>
<dbReference type="Proteomes" id="UP000319650">
    <property type="component" value="Unassembled WGS sequence"/>
</dbReference>
<evidence type="ECO:0000313" key="2">
    <source>
        <dbReference type="Proteomes" id="UP000319650"/>
    </source>
</evidence>
<dbReference type="GO" id="GO:0005524">
    <property type="term" value="F:ATP binding"/>
    <property type="evidence" value="ECO:0007669"/>
    <property type="project" value="UniProtKB-KW"/>
</dbReference>
<gene>
    <name evidence="1" type="ORF">B0X64_04265</name>
</gene>
<feature type="non-terminal residue" evidence="1">
    <location>
        <position position="1"/>
    </location>
</feature>
<protein>
    <submittedName>
        <fullName evidence="1">ABC transporter ATP-binding protein</fullName>
    </submittedName>
</protein>
<dbReference type="AlphaFoldDB" id="A0A4Y4XKV1"/>
<sequence length="49" mass="5530">VSTHLVVDVEKYLDSAIFLKEAKVVAFGDVGELKKGYSSLERAYKERLK</sequence>
<evidence type="ECO:0000313" key="1">
    <source>
        <dbReference type="EMBL" id="OOQ40300.1"/>
    </source>
</evidence>
<reference evidence="1 2" key="1">
    <citation type="journal article" date="2017" name="Front. Cell. Infect. Microbiol.">
        <title>Whole Genome Sequence and Phylogenetic Analysis Show Helicobacter pylori Strains from Latin America Have Followed a Unique Evolution Pathway.</title>
        <authorList>
            <person name="Munoz-Ramirez Z.Y."/>
            <person name="Mendez-Tenorio A."/>
            <person name="Kato I."/>
            <person name="Bravo M.M."/>
            <person name="Rizzato C."/>
            <person name="Thorell K."/>
            <person name="Torres R.C."/>
            <person name="Aviles-Jimenez F."/>
            <person name="Camorlinga M."/>
            <person name="Canzian F."/>
            <person name="Torres J."/>
        </authorList>
    </citation>
    <scope>NUCLEOTIDE SEQUENCE [LARGE SCALE GENOMIC DNA]</scope>
    <source>
        <strain evidence="1 2">CM22351</strain>
    </source>
</reference>
<proteinExistence type="predicted"/>
<comment type="caution">
    <text evidence="1">The sequence shown here is derived from an EMBL/GenBank/DDBJ whole genome shotgun (WGS) entry which is preliminary data.</text>
</comment>